<dbReference type="PANTHER" id="PTHR43179:SF12">
    <property type="entry name" value="GALACTOFURANOSYLTRANSFERASE GLFT2"/>
    <property type="match status" value="1"/>
</dbReference>
<evidence type="ECO:0000256" key="3">
    <source>
        <dbReference type="ARBA" id="ARBA00022676"/>
    </source>
</evidence>
<dbReference type="OrthoDB" id="5123492at2"/>
<dbReference type="GO" id="GO:0016757">
    <property type="term" value="F:glycosyltransferase activity"/>
    <property type="evidence" value="ECO:0007669"/>
    <property type="project" value="UniProtKB-KW"/>
</dbReference>
<reference evidence="6 7" key="1">
    <citation type="submission" date="2018-12" db="EMBL/GenBank/DDBJ databases">
        <authorList>
            <person name="Li F."/>
        </authorList>
    </citation>
    <scope>NUCLEOTIDE SEQUENCE [LARGE SCALE GENOMIC DNA]</scope>
    <source>
        <strain evidence="6 7">8H24J-4-2</strain>
    </source>
</reference>
<dbReference type="RefSeq" id="WP_128497792.1">
    <property type="nucleotide sequence ID" value="NZ_RZNC01000001.1"/>
</dbReference>
<dbReference type="AlphaFoldDB" id="A0A444QG10"/>
<dbReference type="Gene3D" id="3.90.550.10">
    <property type="entry name" value="Spore Coat Polysaccharide Biosynthesis Protein SpsA, Chain A"/>
    <property type="match status" value="1"/>
</dbReference>
<evidence type="ECO:0000313" key="6">
    <source>
        <dbReference type="EMBL" id="RWZ68526.1"/>
    </source>
</evidence>
<dbReference type="SUPFAM" id="SSF53448">
    <property type="entry name" value="Nucleotide-diphospho-sugar transferases"/>
    <property type="match status" value="1"/>
</dbReference>
<evidence type="ECO:0000313" key="7">
    <source>
        <dbReference type="Proteomes" id="UP000288603"/>
    </source>
</evidence>
<dbReference type="InterPro" id="IPR001173">
    <property type="entry name" value="Glyco_trans_2-like"/>
</dbReference>
<keyword evidence="3" id="KW-0328">Glycosyltransferase</keyword>
<evidence type="ECO:0000256" key="2">
    <source>
        <dbReference type="ARBA" id="ARBA00006739"/>
    </source>
</evidence>
<gene>
    <name evidence="6" type="ORF">ELQ92_04785</name>
</gene>
<evidence type="ECO:0000256" key="4">
    <source>
        <dbReference type="ARBA" id="ARBA00022679"/>
    </source>
</evidence>
<protein>
    <submittedName>
        <fullName evidence="6">Glycosyltransferase family 2 protein</fullName>
    </submittedName>
</protein>
<organism evidence="6 7">
    <name type="scientific">Labedella populi</name>
    <dbReference type="NCBI Taxonomy" id="2498850"/>
    <lineage>
        <taxon>Bacteria</taxon>
        <taxon>Bacillati</taxon>
        <taxon>Actinomycetota</taxon>
        <taxon>Actinomycetes</taxon>
        <taxon>Micrococcales</taxon>
        <taxon>Microbacteriaceae</taxon>
        <taxon>Labedella</taxon>
    </lineage>
</organism>
<keyword evidence="7" id="KW-1185">Reference proteome</keyword>
<dbReference type="PANTHER" id="PTHR43179">
    <property type="entry name" value="RHAMNOSYLTRANSFERASE WBBL"/>
    <property type="match status" value="1"/>
</dbReference>
<accession>A0A444QG10</accession>
<keyword evidence="4 6" id="KW-0808">Transferase</keyword>
<name>A0A444QG10_9MICO</name>
<comment type="pathway">
    <text evidence="1">Cell wall biogenesis; cell wall polysaccharide biosynthesis.</text>
</comment>
<dbReference type="Proteomes" id="UP000288603">
    <property type="component" value="Unassembled WGS sequence"/>
</dbReference>
<feature type="domain" description="Glycosyltransferase 2-like" evidence="5">
    <location>
        <begin position="16"/>
        <end position="194"/>
    </location>
</feature>
<proteinExistence type="inferred from homology"/>
<evidence type="ECO:0000259" key="5">
    <source>
        <dbReference type="Pfam" id="PF00535"/>
    </source>
</evidence>
<evidence type="ECO:0000256" key="1">
    <source>
        <dbReference type="ARBA" id="ARBA00004776"/>
    </source>
</evidence>
<dbReference type="Pfam" id="PF00535">
    <property type="entry name" value="Glycos_transf_2"/>
    <property type="match status" value="1"/>
</dbReference>
<dbReference type="InterPro" id="IPR029044">
    <property type="entry name" value="Nucleotide-diphossugar_trans"/>
</dbReference>
<comment type="caution">
    <text evidence="6">The sequence shown here is derived from an EMBL/GenBank/DDBJ whole genome shotgun (WGS) entry which is preliminary data.</text>
</comment>
<dbReference type="EMBL" id="RZNC01000001">
    <property type="protein sequence ID" value="RWZ68526.1"/>
    <property type="molecule type" value="Genomic_DNA"/>
</dbReference>
<comment type="similarity">
    <text evidence="2">Belongs to the glycosyltransferase 2 family.</text>
</comment>
<sequence>MSTAVTPPAVTAWPVTIVVPVYGDLPTLLECVDSVIEHVDLERNSLLLVNDVGPDADEIERALLSRIDGAPGVRYERNPRNLGFVGNCNRAALELDTTDNDILLLNSDAMATPGFLEEMSSVLHASDTHGVVCARSNNATIVSMPHYLRVPKTPRTIERTAAVHAVLAPELPRYSISPVAHGFCFLVRRELIRSYGLFDEIFAPGYGEENDFCLRVNAHGYLSLIANRALAFHAGSKSFEGEKRMALRSAHEKIVVSRYPFYTDAVQQYLWRDIDPVDHFADAMVPGDDVPTVFLDIDRLEGKVLPESAVRFLELARERAGASARFTVSVPDAVAAATATRFRGLTVVPHSQFRSLHDVGIAIGTDASSAEQLLRMNRSALRWVYVNDDPSYLRRWDRRDPRGEDRTAVLDLIAAADVIVGTSEQANADLTHYLDATPVVTHAEWTVTGLDAPEHVLEGLLGDWARRPVDTARLRERWFRVARPSAKGTGTTPLEPRLTRIARRAQSIAPGPTAAARRALGAARRRLGR</sequence>